<reference evidence="1 2" key="1">
    <citation type="journal article" date="2019" name="Sci. Rep.">
        <title>Sulfobacillus thermotolerans: new insights into resistance and metabolic capacities of acidophilic chemolithotrophs.</title>
        <authorList>
            <person name="Panyushkina A.E."/>
            <person name="Babenko V.V."/>
            <person name="Nikitina A.S."/>
            <person name="Selezneva O.V."/>
            <person name="Tsaplina I.A."/>
            <person name="Letarova M.A."/>
            <person name="Kostryukova E.S."/>
            <person name="Letarov A.V."/>
        </authorList>
    </citation>
    <scope>NUCLEOTIDE SEQUENCE [LARGE SCALE GENOMIC DNA]</scope>
    <source>
        <strain evidence="1 2">Kr1</strain>
    </source>
</reference>
<evidence type="ECO:0000313" key="1">
    <source>
        <dbReference type="EMBL" id="AUW94687.1"/>
    </source>
</evidence>
<dbReference type="EMBL" id="CP019454">
    <property type="protein sequence ID" value="AUW94687.1"/>
    <property type="molecule type" value="Genomic_DNA"/>
</dbReference>
<dbReference type="Proteomes" id="UP000325292">
    <property type="component" value="Chromosome"/>
</dbReference>
<sequence length="96" mass="11107">MNIDIGSDGNSTAEAKGLLLDSRYIRKDDRHFTSGPPGFEGKYGWVAAHVWNRKYEYCFAAEFIRPNLTVSEIGVGTFRPCIFWEQKVQRVQRFMQ</sequence>
<evidence type="ECO:0000313" key="2">
    <source>
        <dbReference type="Proteomes" id="UP000325292"/>
    </source>
</evidence>
<proteinExistence type="predicted"/>
<protein>
    <submittedName>
        <fullName evidence="1">Uncharacterized protein</fullName>
    </submittedName>
</protein>
<name>A0ABM6RTN3_9FIRM</name>
<organism evidence="1 2">
    <name type="scientific">Sulfobacillus thermotolerans</name>
    <dbReference type="NCBI Taxonomy" id="338644"/>
    <lineage>
        <taxon>Bacteria</taxon>
        <taxon>Bacillati</taxon>
        <taxon>Bacillota</taxon>
        <taxon>Clostridia</taxon>
        <taxon>Eubacteriales</taxon>
        <taxon>Clostridiales Family XVII. Incertae Sedis</taxon>
        <taxon>Sulfobacillus</taxon>
    </lineage>
</organism>
<gene>
    <name evidence="1" type="ORF">BXT84_12630</name>
</gene>
<keyword evidence="2" id="KW-1185">Reference proteome</keyword>
<accession>A0ABM6RTN3</accession>